<dbReference type="RefSeq" id="WP_274049487.1">
    <property type="nucleotide sequence ID" value="NZ_CP059693.1"/>
</dbReference>
<dbReference type="InterPro" id="IPR045538">
    <property type="entry name" value="CIS_TMP"/>
</dbReference>
<organism evidence="2 3">
    <name type="scientific">Thalassomonas haliotis</name>
    <dbReference type="NCBI Taxonomy" id="485448"/>
    <lineage>
        <taxon>Bacteria</taxon>
        <taxon>Pseudomonadati</taxon>
        <taxon>Pseudomonadota</taxon>
        <taxon>Gammaproteobacteria</taxon>
        <taxon>Alteromonadales</taxon>
        <taxon>Colwelliaceae</taxon>
        <taxon>Thalassomonas</taxon>
    </lineage>
</organism>
<proteinExistence type="predicted"/>
<sequence>MMNNHLIDKLSVEIHLPDAGNAYELQHHISTLVHDELMTVISEHCDQLCPENTHITLENLELDLGSLPADNFVQAFSEQFIRHFPELLTQKTEQVLTADHGVSAAASPLLKTQRQTQLQGQTDNQACKNHSQTSPTPDTMKLEKHEYAWQLITYFLTHATLPWYVDAREFTGITATLEFLIDQGKLDISAFKNLLKSPPVIDRLISQLNNETLTRLYAYLTEENGGEKINWPVLLLELQRTLKQIAAKSASSVRQKQSQPDTFSPADFSQQGLWQDTQHNIRQAWKTIWGQISNNSPRRDIFAAILKPISAGLNPDMIQSFKRHLFDNQQIKAIASAGYQDLLIALENITQPVKENMATASQSSQPLVIDPQLISNKPLTPIAKRNNPPAGALNHSNKPNSLENKESTGASNRKNNSQAKTFVDKKQQIRLPAQAGSATAAAEQKRIFRPENKAVEQPTIREKTHQHLGSSSPTSTSAEIPVINSPGSTQQTGEGLPETLFTQENNQEKSKKNRGMDTSQKLNANKKSPPSQTHKPGEHQAKRLIGAGETPQTKSQQEITHQTLDKAENLPIDKTCENKTEPPVREGIGNHLSKNKLAPCFVPEVASQGLPVENAGLVIFWPYLHIYFKDLGLYEGKDFKDLQSREKAVHLLQYLATGEVNTEEHALVLNKLLCRWDFNQPLNRFVELSQREQEESEKLIQAVINHWNTLGKTSISSFRNTFLMRKGLLSHQDNGWLLRVEKGPYDILLDSIPWGLSMIKLSWADELLHVEW</sequence>
<feature type="compositionally biased region" description="Polar residues" evidence="1">
    <location>
        <begin position="467"/>
        <end position="478"/>
    </location>
</feature>
<dbReference type="Proteomes" id="UP001215231">
    <property type="component" value="Chromosome"/>
</dbReference>
<feature type="compositionally biased region" description="Low complexity" evidence="1">
    <location>
        <begin position="433"/>
        <end position="442"/>
    </location>
</feature>
<protein>
    <submittedName>
        <fullName evidence="2">Uncharacterized protein</fullName>
    </submittedName>
</protein>
<accession>A0ABY7V7C0</accession>
<gene>
    <name evidence="2" type="ORF">H3N35_14435</name>
</gene>
<feature type="region of interest" description="Disordered" evidence="1">
    <location>
        <begin position="113"/>
        <end position="139"/>
    </location>
</feature>
<feature type="compositionally biased region" description="Basic and acidic residues" evidence="1">
    <location>
        <begin position="443"/>
        <end position="465"/>
    </location>
</feature>
<feature type="compositionally biased region" description="Polar residues" evidence="1">
    <location>
        <begin position="516"/>
        <end position="534"/>
    </location>
</feature>
<dbReference type="Pfam" id="PF19268">
    <property type="entry name" value="CIS_TMP"/>
    <property type="match status" value="2"/>
</dbReference>
<keyword evidence="3" id="KW-1185">Reference proteome</keyword>
<name>A0ABY7V7C0_9GAMM</name>
<feature type="compositionally biased region" description="Polar residues" evidence="1">
    <location>
        <begin position="113"/>
        <end position="137"/>
    </location>
</feature>
<evidence type="ECO:0000313" key="3">
    <source>
        <dbReference type="Proteomes" id="UP001215231"/>
    </source>
</evidence>
<dbReference type="EMBL" id="CP059693">
    <property type="protein sequence ID" value="WDE09536.1"/>
    <property type="molecule type" value="Genomic_DNA"/>
</dbReference>
<feature type="compositionally biased region" description="Polar residues" evidence="1">
    <location>
        <begin position="394"/>
        <end position="420"/>
    </location>
</feature>
<feature type="region of interest" description="Disordered" evidence="1">
    <location>
        <begin position="378"/>
        <end position="539"/>
    </location>
</feature>
<reference evidence="2 3" key="1">
    <citation type="journal article" date="2022" name="Mar. Drugs">
        <title>Bioassay-Guided Fractionation Leads to the Detection of Cholic Acid Generated by the Rare Thalassomonas sp.</title>
        <authorList>
            <person name="Pheiffer F."/>
            <person name="Schneider Y.K."/>
            <person name="Hansen E.H."/>
            <person name="Andersen J.H."/>
            <person name="Isaksson J."/>
            <person name="Busche T."/>
            <person name="R C."/>
            <person name="Kalinowski J."/>
            <person name="Zyl L.V."/>
            <person name="Trindade M."/>
        </authorList>
    </citation>
    <scope>NUCLEOTIDE SEQUENCE [LARGE SCALE GENOMIC DNA]</scope>
    <source>
        <strain evidence="2 3">A5K-61T</strain>
    </source>
</reference>
<evidence type="ECO:0000313" key="2">
    <source>
        <dbReference type="EMBL" id="WDE09536.1"/>
    </source>
</evidence>
<evidence type="ECO:0000256" key="1">
    <source>
        <dbReference type="SAM" id="MobiDB-lite"/>
    </source>
</evidence>